<dbReference type="Gene3D" id="3.30.70.580">
    <property type="entry name" value="Pseudouridine synthase I, catalytic domain, N-terminal subdomain"/>
    <property type="match status" value="1"/>
</dbReference>
<dbReference type="InterPro" id="IPR000748">
    <property type="entry name" value="PsdUridine_synth_RsuA/RluB/E/F"/>
</dbReference>
<dbReference type="GeneID" id="93210534"/>
<keyword evidence="3 5" id="KW-0413">Isomerase</keyword>
<evidence type="ECO:0000313" key="8">
    <source>
        <dbReference type="Proteomes" id="UP000005947"/>
    </source>
</evidence>
<evidence type="ECO:0000256" key="1">
    <source>
        <dbReference type="ARBA" id="ARBA00000073"/>
    </source>
</evidence>
<dbReference type="Gene3D" id="3.30.70.1560">
    <property type="entry name" value="Alpha-L RNA-binding motif"/>
    <property type="match status" value="1"/>
</dbReference>
<dbReference type="InterPro" id="IPR020094">
    <property type="entry name" value="TruA/RsuA/RluB/E/F_N"/>
</dbReference>
<feature type="domain" description="RNA-binding S4" evidence="6">
    <location>
        <begin position="25"/>
        <end position="81"/>
    </location>
</feature>
<dbReference type="SUPFAM" id="SSF55174">
    <property type="entry name" value="Alpha-L RNA-binding motif"/>
    <property type="match status" value="1"/>
</dbReference>
<dbReference type="Gene3D" id="3.10.290.10">
    <property type="entry name" value="RNA-binding S4 domain"/>
    <property type="match status" value="1"/>
</dbReference>
<dbReference type="GO" id="GO:0000455">
    <property type="term" value="P:enzyme-directed rRNA pseudouridine synthesis"/>
    <property type="evidence" value="ECO:0007669"/>
    <property type="project" value="UniProtKB-ARBA"/>
</dbReference>
<evidence type="ECO:0000256" key="4">
    <source>
        <dbReference type="PROSITE-ProRule" id="PRU00182"/>
    </source>
</evidence>
<dbReference type="PANTHER" id="PTHR47683:SF2">
    <property type="entry name" value="RNA-BINDING S4 DOMAIN-CONTAINING PROTEIN"/>
    <property type="match status" value="1"/>
</dbReference>
<dbReference type="InterPro" id="IPR036986">
    <property type="entry name" value="S4_RNA-bd_sf"/>
</dbReference>
<dbReference type="FunFam" id="3.10.290.10:FF:000003">
    <property type="entry name" value="Pseudouridine synthase"/>
    <property type="match status" value="1"/>
</dbReference>
<evidence type="ECO:0000256" key="2">
    <source>
        <dbReference type="ARBA" id="ARBA00008348"/>
    </source>
</evidence>
<dbReference type="SUPFAM" id="SSF55120">
    <property type="entry name" value="Pseudouridine synthase"/>
    <property type="match status" value="1"/>
</dbReference>
<evidence type="ECO:0000259" key="6">
    <source>
        <dbReference type="SMART" id="SM00363"/>
    </source>
</evidence>
<dbReference type="InterPro" id="IPR020103">
    <property type="entry name" value="PsdUridine_synth_cat_dom_sf"/>
</dbReference>
<dbReference type="InterPro" id="IPR018496">
    <property type="entry name" value="PsdUridine_synth_RsuA/RluB_CS"/>
</dbReference>
<dbReference type="InterPro" id="IPR006145">
    <property type="entry name" value="PsdUridine_synth_RsuA/RluA"/>
</dbReference>
<dbReference type="CDD" id="cd00165">
    <property type="entry name" value="S4"/>
    <property type="match status" value="1"/>
</dbReference>
<dbReference type="CDD" id="cd02870">
    <property type="entry name" value="PseudoU_synth_RsuA_like"/>
    <property type="match status" value="1"/>
</dbReference>
<accession>F1T687</accession>
<dbReference type="InterPro" id="IPR042092">
    <property type="entry name" value="PsdUridine_s_RsuA/RluB/E/F_cat"/>
</dbReference>
<dbReference type="GO" id="GO:0120159">
    <property type="term" value="F:rRNA pseudouridine synthase activity"/>
    <property type="evidence" value="ECO:0007669"/>
    <property type="project" value="UniProtKB-ARBA"/>
</dbReference>
<keyword evidence="4" id="KW-0694">RNA-binding</keyword>
<dbReference type="Pfam" id="PF01479">
    <property type="entry name" value="S4"/>
    <property type="match status" value="1"/>
</dbReference>
<evidence type="ECO:0000256" key="5">
    <source>
        <dbReference type="RuleBase" id="RU003887"/>
    </source>
</evidence>
<dbReference type="InterPro" id="IPR050343">
    <property type="entry name" value="RsuA_PseudoU_synthase"/>
</dbReference>
<dbReference type="Pfam" id="PF00849">
    <property type="entry name" value="PseudoU_synth_2"/>
    <property type="match status" value="1"/>
</dbReference>
<proteinExistence type="inferred from homology"/>
<keyword evidence="8" id="KW-1185">Reference proteome</keyword>
<sequence>MALDSSHYNEQDIIAGKYPSDHFTMRLQRFLARAGVASRRGSEKLISAGRVCVNGKQVRVLGTKVMPQYDHVTVDGKEYVLGNDHVYLLLNKPSQVLTTMSDPFGFPCVASLVPCDDYPGLFPVGRLDSDTTGVLLFTTNGNMGNRLLHPSHHVWKTYVALIEGKLTSSQMQKLSQGIMLEDGMTSPCFIRTITQDEPCTHLDKNHSLFDDMRLNAASSLCELKIHEGRNHQVKRMLQEIGHPVIKLHRFQFGPLCLNAQIPLGSWRMCTQQEIHDLETVCEDNT</sequence>
<dbReference type="EMBL" id="ACGK02000002">
    <property type="protein sequence ID" value="EGF22992.1"/>
    <property type="molecule type" value="Genomic_DNA"/>
</dbReference>
<dbReference type="SMART" id="SM00363">
    <property type="entry name" value="S4"/>
    <property type="match status" value="1"/>
</dbReference>
<dbReference type="AlphaFoldDB" id="F1T687"/>
<evidence type="ECO:0000313" key="7">
    <source>
        <dbReference type="EMBL" id="EGF22992.1"/>
    </source>
</evidence>
<dbReference type="PANTHER" id="PTHR47683">
    <property type="entry name" value="PSEUDOURIDINE SYNTHASE FAMILY PROTEIN-RELATED"/>
    <property type="match status" value="1"/>
</dbReference>
<evidence type="ECO:0000256" key="3">
    <source>
        <dbReference type="ARBA" id="ARBA00023235"/>
    </source>
</evidence>
<comment type="similarity">
    <text evidence="2 5">Belongs to the pseudouridine synthase RsuA family.</text>
</comment>
<name>F1T687_9ACTN</name>
<dbReference type="PROSITE" id="PS50889">
    <property type="entry name" value="S4"/>
    <property type="match status" value="1"/>
</dbReference>
<dbReference type="GO" id="GO:0003723">
    <property type="term" value="F:RNA binding"/>
    <property type="evidence" value="ECO:0007669"/>
    <property type="project" value="UniProtKB-KW"/>
</dbReference>
<organism evidence="7 8">
    <name type="scientific">Fannyhessea vaginae DSM 15829</name>
    <dbReference type="NCBI Taxonomy" id="525256"/>
    <lineage>
        <taxon>Bacteria</taxon>
        <taxon>Bacillati</taxon>
        <taxon>Actinomycetota</taxon>
        <taxon>Coriobacteriia</taxon>
        <taxon>Coriobacteriales</taxon>
        <taxon>Atopobiaceae</taxon>
        <taxon>Fannyhessea</taxon>
    </lineage>
</organism>
<dbReference type="PROSITE" id="PS01149">
    <property type="entry name" value="PSI_RSU"/>
    <property type="match status" value="1"/>
</dbReference>
<comment type="catalytic activity">
    <reaction evidence="1">
        <text>a uridine in RNA = a pseudouridine in RNA</text>
        <dbReference type="Rhea" id="RHEA:48348"/>
        <dbReference type="Rhea" id="RHEA-COMP:12068"/>
        <dbReference type="Rhea" id="RHEA-COMP:12069"/>
        <dbReference type="ChEBI" id="CHEBI:65314"/>
        <dbReference type="ChEBI" id="CHEBI:65315"/>
    </reaction>
</comment>
<protein>
    <recommendedName>
        <fullName evidence="5">Pseudouridine synthase</fullName>
        <ecNumber evidence="5">5.4.99.-</ecNumber>
    </recommendedName>
</protein>
<reference evidence="7 8" key="1">
    <citation type="submission" date="2011-02" db="EMBL/GenBank/DDBJ databases">
        <authorList>
            <person name="Muzny D."/>
            <person name="Qin X."/>
            <person name="Buhay C."/>
            <person name="Dugan-Rocha S."/>
            <person name="Ding Y."/>
            <person name="Chen G."/>
            <person name="Hawes A."/>
            <person name="Holder M."/>
            <person name="Jhangiani S."/>
            <person name="Johnson A."/>
            <person name="Khan Z."/>
            <person name="Li Z."/>
            <person name="Liu W."/>
            <person name="Liu X."/>
            <person name="Perez L."/>
            <person name="Shen H."/>
            <person name="Wang Q."/>
            <person name="Watt J."/>
            <person name="Xi L."/>
            <person name="Xin Y."/>
            <person name="Zhou J."/>
            <person name="Deng J."/>
            <person name="Jiang H."/>
            <person name="Liu Y."/>
            <person name="Qu J."/>
            <person name="Song X.-Z."/>
            <person name="Zhang L."/>
            <person name="Villasana D."/>
            <person name="Johnson A."/>
            <person name="Liu J."/>
            <person name="Liyanage D."/>
            <person name="Lorensuhewa L."/>
            <person name="Robinson T."/>
            <person name="Song A."/>
            <person name="Song B.-B."/>
            <person name="Dinh H."/>
            <person name="Thornton R."/>
            <person name="Coyle M."/>
            <person name="Francisco L."/>
            <person name="Jackson L."/>
            <person name="Javaid M."/>
            <person name="Korchina V."/>
            <person name="Kovar C."/>
            <person name="Mata R."/>
            <person name="Mathew T."/>
            <person name="Ngo R."/>
            <person name="Nguyen L."/>
            <person name="Nguyen N."/>
            <person name="Okwuonu G."/>
            <person name="Ongeri F."/>
            <person name="Pham C."/>
            <person name="Simmons D."/>
            <person name="Wilczek-Boney K."/>
            <person name="Hale W."/>
            <person name="Jakkamsetti A."/>
            <person name="Pham P."/>
            <person name="Ruth R."/>
            <person name="San Lucas F."/>
            <person name="Warren J."/>
            <person name="Zhang J."/>
            <person name="Zhao Z."/>
            <person name="Zhou C."/>
            <person name="Zhu D."/>
            <person name="Lee S."/>
            <person name="Bess C."/>
            <person name="Blankenburg K."/>
            <person name="Forbes L."/>
            <person name="Fu Q."/>
            <person name="Gubbala S."/>
            <person name="Hirani K."/>
            <person name="Jayaseelan J.C."/>
            <person name="Lara F."/>
            <person name="Munidasa M."/>
            <person name="Palculict T."/>
            <person name="Patil S."/>
            <person name="Pu L.-L."/>
            <person name="Saada N."/>
            <person name="Tang L."/>
            <person name="Weissenberger G."/>
            <person name="Zhu Y."/>
            <person name="Hemphill L."/>
            <person name="Shang Y."/>
            <person name="Youmans B."/>
            <person name="Ayvaz T."/>
            <person name="Ross M."/>
            <person name="Santibanez J."/>
            <person name="Aqrawi P."/>
            <person name="Gross S."/>
            <person name="Joshi V."/>
            <person name="Fowler G."/>
            <person name="Nazareth L."/>
            <person name="Reid J."/>
            <person name="Worley K."/>
            <person name="Petrosino J."/>
            <person name="Highlander S."/>
            <person name="Gibbs R."/>
        </authorList>
    </citation>
    <scope>NUCLEOTIDE SEQUENCE [LARGE SCALE GENOMIC DNA]</scope>
    <source>
        <strain evidence="7 8">DSM 15829</strain>
    </source>
</reference>
<dbReference type="eggNOG" id="COG1187">
    <property type="taxonomic scope" value="Bacteria"/>
</dbReference>
<dbReference type="InterPro" id="IPR002942">
    <property type="entry name" value="S4_RNA-bd"/>
</dbReference>
<dbReference type="OrthoDB" id="9807213at2"/>
<gene>
    <name evidence="7" type="ORF">HMPREF0091_10987</name>
</gene>
<dbReference type="NCBIfam" id="TIGR00093">
    <property type="entry name" value="pseudouridine synthase"/>
    <property type="match status" value="1"/>
</dbReference>
<dbReference type="RefSeq" id="WP_006303184.1">
    <property type="nucleotide sequence ID" value="NZ_ACGK02000002.1"/>
</dbReference>
<dbReference type="EC" id="5.4.99.-" evidence="5"/>
<comment type="caution">
    <text evidence="7">The sequence shown here is derived from an EMBL/GenBank/DDBJ whole genome shotgun (WGS) entry which is preliminary data.</text>
</comment>
<dbReference type="Proteomes" id="UP000005947">
    <property type="component" value="Unassembled WGS sequence"/>
</dbReference>